<evidence type="ECO:0000256" key="7">
    <source>
        <dbReference type="ARBA" id="ARBA00022845"/>
    </source>
</evidence>
<dbReference type="GeneTree" id="ENSGT00390000007246"/>
<evidence type="ECO:0000256" key="4">
    <source>
        <dbReference type="ARBA" id="ARBA00022555"/>
    </source>
</evidence>
<keyword evidence="11" id="KW-0175">Coiled coil</keyword>
<dbReference type="GO" id="GO:0005743">
    <property type="term" value="C:mitochondrial inner membrane"/>
    <property type="evidence" value="ECO:0007669"/>
    <property type="project" value="UniProtKB-ARBA"/>
</dbReference>
<evidence type="ECO:0000256" key="16">
    <source>
        <dbReference type="ARBA" id="ARBA00074987"/>
    </source>
</evidence>
<evidence type="ECO:0000256" key="15">
    <source>
        <dbReference type="ARBA" id="ARBA00069223"/>
    </source>
</evidence>
<evidence type="ECO:0000256" key="2">
    <source>
        <dbReference type="ARBA" id="ARBA00004496"/>
    </source>
</evidence>
<reference evidence="19" key="5">
    <citation type="submission" date="2025-09" db="UniProtKB">
        <authorList>
            <consortium name="Ensembl"/>
        </authorList>
    </citation>
    <scope>IDENTIFICATION</scope>
</reference>
<evidence type="ECO:0000256" key="12">
    <source>
        <dbReference type="ARBA" id="ARBA00023128"/>
    </source>
</evidence>
<dbReference type="GO" id="GO:0006417">
    <property type="term" value="P:regulation of translation"/>
    <property type="evidence" value="ECO:0007669"/>
    <property type="project" value="UniProtKB-KW"/>
</dbReference>
<dbReference type="GO" id="GO:0019843">
    <property type="term" value="F:rRNA binding"/>
    <property type="evidence" value="ECO:0007669"/>
    <property type="project" value="UniProtKB-KW"/>
</dbReference>
<dbReference type="GO" id="GO:0000049">
    <property type="term" value="F:tRNA binding"/>
    <property type="evidence" value="ECO:0007669"/>
    <property type="project" value="UniProtKB-KW"/>
</dbReference>
<keyword evidence="9" id="KW-0809">Transit peptide</keyword>
<evidence type="ECO:0000256" key="17">
    <source>
        <dbReference type="ARBA" id="ARBA00075386"/>
    </source>
</evidence>
<comment type="similarity">
    <text evidence="14">Belongs to the mitochondrion-specific ribosomal protein mS27 family.</text>
</comment>
<keyword evidence="6" id="KW-0677">Repeat</keyword>
<keyword evidence="5" id="KW-0699">rRNA-binding</keyword>
<evidence type="ECO:0000256" key="3">
    <source>
        <dbReference type="ARBA" id="ARBA00022490"/>
    </source>
</evidence>
<dbReference type="InterPro" id="IPR019266">
    <property type="entry name" value="Ribosomal_mS27"/>
</dbReference>
<feature type="compositionally biased region" description="Acidic residues" evidence="18">
    <location>
        <begin position="309"/>
        <end position="327"/>
    </location>
</feature>
<feature type="region of interest" description="Disordered" evidence="18">
    <location>
        <begin position="399"/>
        <end position="421"/>
    </location>
</feature>
<keyword evidence="13" id="KW-0687">Ribonucleoprotein</keyword>
<evidence type="ECO:0000256" key="6">
    <source>
        <dbReference type="ARBA" id="ARBA00022737"/>
    </source>
</evidence>
<organism evidence="19 20">
    <name type="scientific">Electrophorus electricus</name>
    <name type="common">Electric eel</name>
    <name type="synonym">Gymnotus electricus</name>
    <dbReference type="NCBI Taxonomy" id="8005"/>
    <lineage>
        <taxon>Eukaryota</taxon>
        <taxon>Metazoa</taxon>
        <taxon>Chordata</taxon>
        <taxon>Craniata</taxon>
        <taxon>Vertebrata</taxon>
        <taxon>Euteleostomi</taxon>
        <taxon>Actinopterygii</taxon>
        <taxon>Neopterygii</taxon>
        <taxon>Teleostei</taxon>
        <taxon>Ostariophysi</taxon>
        <taxon>Gymnotiformes</taxon>
        <taxon>Gymnotoidei</taxon>
        <taxon>Gymnotidae</taxon>
        <taxon>Electrophorus</taxon>
    </lineage>
</organism>
<evidence type="ECO:0000313" key="20">
    <source>
        <dbReference type="Proteomes" id="UP000314983"/>
    </source>
</evidence>
<reference evidence="20" key="1">
    <citation type="journal article" date="2014" name="Science">
        <title>Nonhuman genetics. Genomic basis for the convergent evolution of electric organs.</title>
        <authorList>
            <person name="Gallant J.R."/>
            <person name="Traeger L.L."/>
            <person name="Volkening J.D."/>
            <person name="Moffett H."/>
            <person name="Chen P.H."/>
            <person name="Novina C.D."/>
            <person name="Phillips G.N.Jr."/>
            <person name="Anand R."/>
            <person name="Wells G.B."/>
            <person name="Pinch M."/>
            <person name="Guth R."/>
            <person name="Unguez G.A."/>
            <person name="Albert J.S."/>
            <person name="Zakon H.H."/>
            <person name="Samanta M.P."/>
            <person name="Sussman M.R."/>
        </authorList>
    </citation>
    <scope>NUCLEOTIDE SEQUENCE [LARGE SCALE GENOMIC DNA]</scope>
</reference>
<evidence type="ECO:0000256" key="11">
    <source>
        <dbReference type="ARBA" id="ARBA00023054"/>
    </source>
</evidence>
<evidence type="ECO:0000256" key="9">
    <source>
        <dbReference type="ARBA" id="ARBA00022946"/>
    </source>
</evidence>
<proteinExistence type="inferred from homology"/>
<dbReference type="GO" id="GO:0005763">
    <property type="term" value="C:mitochondrial small ribosomal subunit"/>
    <property type="evidence" value="ECO:0007669"/>
    <property type="project" value="UniProtKB-ARBA"/>
</dbReference>
<dbReference type="PANTHER" id="PTHR21393">
    <property type="entry name" value="MITOCHONDRIAL 28S RIBOSOMAL PROTEIN S27"/>
    <property type="match status" value="1"/>
</dbReference>
<feature type="region of interest" description="Disordered" evidence="18">
    <location>
        <begin position="301"/>
        <end position="327"/>
    </location>
</feature>
<name>A0A4W4F7F4_ELEEL</name>
<gene>
    <name evidence="19" type="primary">mrps27</name>
</gene>
<evidence type="ECO:0000256" key="8">
    <source>
        <dbReference type="ARBA" id="ARBA00022884"/>
    </source>
</evidence>
<evidence type="ECO:0000256" key="10">
    <source>
        <dbReference type="ARBA" id="ARBA00022980"/>
    </source>
</evidence>
<keyword evidence="20" id="KW-1185">Reference proteome</keyword>
<accession>A0A4W4F7F4</accession>
<keyword evidence="7" id="KW-0810">Translation regulation</keyword>
<keyword evidence="8" id="KW-0694">RNA-binding</keyword>
<keyword evidence="10" id="KW-0689">Ribosomal protein</keyword>
<sequence length="421" mass="48380">LKCSCAASDKLYLAKPDNIVFCVAAKRCLLSAAYTDTKLWEEREHEPQNLADLASLMDRTYERMFPVSSLTVSRFVDSITCKEEVHQAEYYLYKFRHSPNCWYLRDWTMHSWFRQCLKYGARDKALYTLKNKVQFGMFPDEFTFNLLIDSYLKDKDYKGNDWFPLFPFTGACAVVEEVMLQETFDLPTTQILSLYALSKYLTTKPGLSWQEQRSMGTALMLAGLKQENSTGLNAQVLGHALIGKVEMTRGIHAVFHKMPLIWTPGYFSRSLAVMERVCSDAGDLRLSKEVLDTVQEMLQDLSSPTTSEAGEENTTENQTDESIDEEDELEMAKLPLYLAKFKDLSEQLQARGKVESAGLEALVSRLAQETLPACEEADIAEYRRRVQEWEAERLQLIRREEEMREKTKQEQEARKAASDAQ</sequence>
<reference evidence="19" key="3">
    <citation type="submission" date="2020-05" db="EMBL/GenBank/DDBJ databases">
        <title>Electrophorus electricus (electric eel) genome, fEleEle1, primary haplotype.</title>
        <authorList>
            <person name="Myers G."/>
            <person name="Meyer A."/>
            <person name="Fedrigo O."/>
            <person name="Formenti G."/>
            <person name="Rhie A."/>
            <person name="Tracey A."/>
            <person name="Sims Y."/>
            <person name="Jarvis E.D."/>
        </authorList>
    </citation>
    <scope>NUCLEOTIDE SEQUENCE [LARGE SCALE GENOMIC DNA]</scope>
</reference>
<reference evidence="19" key="4">
    <citation type="submission" date="2025-08" db="UniProtKB">
        <authorList>
            <consortium name="Ensembl"/>
        </authorList>
    </citation>
    <scope>IDENTIFICATION</scope>
</reference>
<evidence type="ECO:0000256" key="13">
    <source>
        <dbReference type="ARBA" id="ARBA00023274"/>
    </source>
</evidence>
<comment type="subcellular location">
    <subcellularLocation>
        <location evidence="2">Cytoplasm</location>
    </subcellularLocation>
    <subcellularLocation>
        <location evidence="1">Mitochondrion</location>
    </subcellularLocation>
</comment>
<dbReference type="AlphaFoldDB" id="A0A4W4F7F4"/>
<dbReference type="Proteomes" id="UP000314983">
    <property type="component" value="Chromosome 23"/>
</dbReference>
<evidence type="ECO:0000256" key="14">
    <source>
        <dbReference type="ARBA" id="ARBA00061536"/>
    </source>
</evidence>
<keyword evidence="3" id="KW-0963">Cytoplasm</keyword>
<protein>
    <recommendedName>
        <fullName evidence="15">Small ribosomal subunit protein mS27</fullName>
    </recommendedName>
    <alternativeName>
        <fullName evidence="17">28S ribosomal protein S27, mitochondrial</fullName>
    </alternativeName>
    <alternativeName>
        <fullName evidence="16">Mitochondrial ribosomal protein S27</fullName>
    </alternativeName>
</protein>
<dbReference type="Ensembl" id="ENSEEET00000020756.2">
    <property type="protein sequence ID" value="ENSEEEP00000020529.2"/>
    <property type="gene ID" value="ENSEEEG00000009941.2"/>
</dbReference>
<evidence type="ECO:0000256" key="5">
    <source>
        <dbReference type="ARBA" id="ARBA00022730"/>
    </source>
</evidence>
<keyword evidence="4" id="KW-0820">tRNA-binding</keyword>
<keyword evidence="12" id="KW-0496">Mitochondrion</keyword>
<dbReference type="InterPro" id="IPR034913">
    <property type="entry name" value="mS27/PTCD2"/>
</dbReference>
<dbReference type="Pfam" id="PF10037">
    <property type="entry name" value="MRP-S27"/>
    <property type="match status" value="1"/>
</dbReference>
<dbReference type="PANTHER" id="PTHR21393:SF0">
    <property type="entry name" value="SMALL RIBOSOMAL SUBUNIT PROTEIN MS27"/>
    <property type="match status" value="1"/>
</dbReference>
<evidence type="ECO:0000313" key="19">
    <source>
        <dbReference type="Ensembl" id="ENSEEEP00000020529.2"/>
    </source>
</evidence>
<dbReference type="FunFam" id="1.25.40.10:FF:000232">
    <property type="entry name" value="28S ribosomal protein S27, mitochondrial"/>
    <property type="match status" value="1"/>
</dbReference>
<reference evidence="20" key="2">
    <citation type="journal article" date="2017" name="Sci. Adv.">
        <title>A tail of two voltages: Proteomic comparison of the three electric organs of the electric eel.</title>
        <authorList>
            <person name="Traeger L.L."/>
            <person name="Sabat G."/>
            <person name="Barrett-Wilt G.A."/>
            <person name="Wells G.B."/>
            <person name="Sussman M.R."/>
        </authorList>
    </citation>
    <scope>NUCLEOTIDE SEQUENCE [LARGE SCALE GENOMIC DNA]</scope>
</reference>
<evidence type="ECO:0000256" key="18">
    <source>
        <dbReference type="SAM" id="MobiDB-lite"/>
    </source>
</evidence>
<evidence type="ECO:0000256" key="1">
    <source>
        <dbReference type="ARBA" id="ARBA00004173"/>
    </source>
</evidence>